<dbReference type="Gene3D" id="1.50.10.10">
    <property type="match status" value="1"/>
</dbReference>
<proteinExistence type="inferred from homology"/>
<evidence type="ECO:0000259" key="6">
    <source>
        <dbReference type="Pfam" id="PF03636"/>
    </source>
</evidence>
<feature type="domain" description="Glycoside hydrolase family 65 N-terminal" evidence="6">
    <location>
        <begin position="13"/>
        <end position="265"/>
    </location>
</feature>
<evidence type="ECO:0000259" key="5">
    <source>
        <dbReference type="Pfam" id="PF03633"/>
    </source>
</evidence>
<dbReference type="AlphaFoldDB" id="A0A318U8K4"/>
<dbReference type="RefSeq" id="WP_110833992.1">
    <property type="nucleotide sequence ID" value="NZ_QKLU01000008.1"/>
</dbReference>
<feature type="binding site" evidence="3">
    <location>
        <begin position="357"/>
        <end position="358"/>
    </location>
    <ligand>
        <name>substrate</name>
    </ligand>
</feature>
<dbReference type="Gene3D" id="2.60.420.10">
    <property type="entry name" value="Maltose phosphorylase, domain 3"/>
    <property type="match status" value="1"/>
</dbReference>
<dbReference type="SUPFAM" id="SSF48208">
    <property type="entry name" value="Six-hairpin glycosidases"/>
    <property type="match status" value="1"/>
</dbReference>
<dbReference type="InterPro" id="IPR017045">
    <property type="entry name" value="Malt_Pase/Glycosyl_Hdrlase"/>
</dbReference>
<feature type="binding site" evidence="3">
    <location>
        <begin position="601"/>
        <end position="602"/>
    </location>
    <ligand>
        <name>substrate</name>
    </ligand>
</feature>
<dbReference type="InterPro" id="IPR005195">
    <property type="entry name" value="Glyco_hydro_65_M"/>
</dbReference>
<reference evidence="7 8" key="1">
    <citation type="submission" date="2018-06" db="EMBL/GenBank/DDBJ databases">
        <title>Genomic Encyclopedia of Archaeal and Bacterial Type Strains, Phase II (KMG-II): from individual species to whole genera.</title>
        <authorList>
            <person name="Goeker M."/>
        </authorList>
    </citation>
    <scope>NUCLEOTIDE SEQUENCE [LARGE SCALE GENOMIC DNA]</scope>
    <source>
        <strain evidence="7 8">DSM 27372</strain>
    </source>
</reference>
<feature type="domain" description="Glycoside hydrolase family 65 C-terminal" evidence="5">
    <location>
        <begin position="698"/>
        <end position="758"/>
    </location>
</feature>
<dbReference type="Gene3D" id="2.70.98.40">
    <property type="entry name" value="Glycoside hydrolase, family 65, N-terminal domain"/>
    <property type="match status" value="1"/>
</dbReference>
<dbReference type="InterPro" id="IPR011013">
    <property type="entry name" value="Gal_mutarotase_sf_dom"/>
</dbReference>
<dbReference type="InterPro" id="IPR012341">
    <property type="entry name" value="6hp_glycosidase-like_sf"/>
</dbReference>
<organism evidence="7 8">
    <name type="scientific">Pedobacter nutrimenti</name>
    <dbReference type="NCBI Taxonomy" id="1241337"/>
    <lineage>
        <taxon>Bacteria</taxon>
        <taxon>Pseudomonadati</taxon>
        <taxon>Bacteroidota</taxon>
        <taxon>Sphingobacteriia</taxon>
        <taxon>Sphingobacteriales</taxon>
        <taxon>Sphingobacteriaceae</taxon>
        <taxon>Pedobacter</taxon>
    </lineage>
</organism>
<comment type="similarity">
    <text evidence="1">Belongs to the glycosyl hydrolase 65 family.</text>
</comment>
<dbReference type="GO" id="GO:0016757">
    <property type="term" value="F:glycosyltransferase activity"/>
    <property type="evidence" value="ECO:0007669"/>
    <property type="project" value="UniProtKB-ARBA"/>
</dbReference>
<dbReference type="GO" id="GO:0005975">
    <property type="term" value="P:carbohydrate metabolic process"/>
    <property type="evidence" value="ECO:0007669"/>
    <property type="project" value="InterPro"/>
</dbReference>
<evidence type="ECO:0000256" key="3">
    <source>
        <dbReference type="PIRSR" id="PIRSR036289-51"/>
    </source>
</evidence>
<evidence type="ECO:0000256" key="2">
    <source>
        <dbReference type="PIRSR" id="PIRSR036289-50"/>
    </source>
</evidence>
<dbReference type="SUPFAM" id="SSF74650">
    <property type="entry name" value="Galactose mutarotase-like"/>
    <property type="match status" value="1"/>
</dbReference>
<protein>
    <submittedName>
        <fullName evidence="7">Maltose phosphorylase</fullName>
    </submittedName>
</protein>
<dbReference type="Pfam" id="PF03632">
    <property type="entry name" value="Glyco_hydro_65m"/>
    <property type="match status" value="1"/>
</dbReference>
<dbReference type="PANTHER" id="PTHR11051:SF14">
    <property type="entry name" value="MALTOSE PHOSPHORYLASE"/>
    <property type="match status" value="1"/>
</dbReference>
<dbReference type="OrthoDB" id="9758855at2"/>
<keyword evidence="8" id="KW-1185">Reference proteome</keyword>
<evidence type="ECO:0000313" key="8">
    <source>
        <dbReference type="Proteomes" id="UP000248198"/>
    </source>
</evidence>
<evidence type="ECO:0000259" key="4">
    <source>
        <dbReference type="Pfam" id="PF03632"/>
    </source>
</evidence>
<dbReference type="Pfam" id="PF03636">
    <property type="entry name" value="Glyco_hydro_65N"/>
    <property type="match status" value="1"/>
</dbReference>
<dbReference type="PIRSF" id="PIRSF036289">
    <property type="entry name" value="Glycosyl_hydrolase_malt_phosph"/>
    <property type="match status" value="1"/>
</dbReference>
<feature type="active site" description="Proton donor" evidence="2">
    <location>
        <position position="488"/>
    </location>
</feature>
<dbReference type="InterPro" id="IPR037018">
    <property type="entry name" value="GH65_N"/>
</dbReference>
<dbReference type="PANTHER" id="PTHR11051">
    <property type="entry name" value="GLYCOSYL HYDROLASE-RELATED"/>
    <property type="match status" value="1"/>
</dbReference>
<comment type="caution">
    <text evidence="7">The sequence shown here is derived from an EMBL/GenBank/DDBJ whole genome shotgun (WGS) entry which is preliminary data.</text>
</comment>
<accession>A0A318U8K4</accession>
<feature type="domain" description="Glycoside hydrolase family 65 central catalytic" evidence="4">
    <location>
        <begin position="322"/>
        <end position="689"/>
    </location>
</feature>
<dbReference type="InterPro" id="IPR008928">
    <property type="entry name" value="6-hairpin_glycosidase_sf"/>
</dbReference>
<name>A0A318U8K4_9SPHI</name>
<dbReference type="Proteomes" id="UP000248198">
    <property type="component" value="Unassembled WGS sequence"/>
</dbReference>
<dbReference type="InterPro" id="IPR005196">
    <property type="entry name" value="Glyco_hydro_65_N"/>
</dbReference>
<dbReference type="GO" id="GO:0004553">
    <property type="term" value="F:hydrolase activity, hydrolyzing O-glycosyl compounds"/>
    <property type="evidence" value="ECO:0007669"/>
    <property type="project" value="TreeGrafter"/>
</dbReference>
<gene>
    <name evidence="7" type="ORF">B0O44_108209</name>
</gene>
<dbReference type="NCBIfam" id="NF010380">
    <property type="entry name" value="PRK13807.1"/>
    <property type="match status" value="1"/>
</dbReference>
<evidence type="ECO:0000256" key="1">
    <source>
        <dbReference type="ARBA" id="ARBA00006768"/>
    </source>
</evidence>
<dbReference type="InterPro" id="IPR005194">
    <property type="entry name" value="Glyco_hydro_65_C"/>
</dbReference>
<dbReference type="GO" id="GO:0030246">
    <property type="term" value="F:carbohydrate binding"/>
    <property type="evidence" value="ECO:0007669"/>
    <property type="project" value="InterPro"/>
</dbReference>
<dbReference type="EMBL" id="QKLU01000008">
    <property type="protein sequence ID" value="PYF70781.1"/>
    <property type="molecule type" value="Genomic_DNA"/>
</dbReference>
<evidence type="ECO:0000313" key="7">
    <source>
        <dbReference type="EMBL" id="PYF70781.1"/>
    </source>
</evidence>
<dbReference type="Pfam" id="PF03633">
    <property type="entry name" value="Glyco_hydro_65C"/>
    <property type="match status" value="1"/>
</dbReference>
<sequence>MKNYIQATEWNIIEEGFDPHLNKISESIFSIGNGRMGQRANFEESYSGESLQGNYVAGVYYPDKTRVGWWKNGYPEYFAKVLNAANWIGLELKFDGELLDLNTCKVSDFKRVLNMKEGYLERSFTAELLSGKKVSVVSKRFCSIADDEIAALHYSLVPLNFSGKLEICSFTDGDVKNQDSNYDEKFWEEVARSQQGPVSYLTLRTKKTAFEVCTAVQSSVFKNDKAQNLQGAAEIRDKYVAQLAVLELVQNDRVDIYKIAANLSSMNYATTELQQAAQQAIARACAKGFEVLLQQQQQAWENKWKESDILIEGDVAAQQAIRFNIFQLNQTYTGKDARLNIGPKGFTGEKYGGSTYWDTEAYCIPFYLSTAPAEVAKNLLVYRYKQLDKAIENAQKLGFKNGAALYPMVTMNGEECHNEWEITFEEIHRNGAIAFAIFNYIRYTGDESYLQQYGLEVLIGIARFWKQRVNWSADKNKYVMLGVTGPNEYENNINNNWYTNTLAAWCLNYTIEAADLVKTLAPQEYARITEKTKLDTAKEFEDWKNIASQMYYPYDEQEGVFLQQDGYMDKEQVLVKDLPASERPLNQKWSWDRILRSCFIKQADVLQGMYFFEDDYDLETLRRNFNFYESRTVHESSLSPCVHSILAAKLSDEQKAYEFYLRTARLDLDDYNNDTEDGLHITSMAGTWMSIVEGFAGMRVRNGKLKFSPFVPKQWKSFSFNLNFRGTTLRVKITATEISITNHSAQALEIQVFDRYYEVAQGEQSITYQLCV</sequence>